<sequence length="96" mass="10967">MWTHEAPAIVASENPIELERLYLLHDSIGRGLGSALMSECIEESRRSARKSMWLQVWERNERAIGFYEKWGFKGVGVRSKELGNSTGKDLVMAREI</sequence>
<dbReference type="Pfam" id="PF00583">
    <property type="entry name" value="Acetyltransf_1"/>
    <property type="match status" value="1"/>
</dbReference>
<accession>A0A2M7T4U4</accession>
<dbReference type="PROSITE" id="PS51186">
    <property type="entry name" value="GNAT"/>
    <property type="match status" value="1"/>
</dbReference>
<comment type="caution">
    <text evidence="4">The sequence shown here is derived from an EMBL/GenBank/DDBJ whole genome shotgun (WGS) entry which is preliminary data.</text>
</comment>
<dbReference type="InterPro" id="IPR016181">
    <property type="entry name" value="Acyl_CoA_acyltransferase"/>
</dbReference>
<dbReference type="InterPro" id="IPR050680">
    <property type="entry name" value="YpeA/RimI_acetyltransf"/>
</dbReference>
<evidence type="ECO:0000313" key="5">
    <source>
        <dbReference type="Proteomes" id="UP000230956"/>
    </source>
</evidence>
<gene>
    <name evidence="4" type="ORF">COY37_11675</name>
</gene>
<keyword evidence="1" id="KW-0808">Transferase</keyword>
<dbReference type="PANTHER" id="PTHR43420:SF47">
    <property type="entry name" value="N-ACETYLTRANSFERASE DOMAIN-CONTAINING PROTEIN"/>
    <property type="match status" value="1"/>
</dbReference>
<dbReference type="AlphaFoldDB" id="A0A2M7T4U4"/>
<dbReference type="EMBL" id="PFNG01000274">
    <property type="protein sequence ID" value="PIZ34523.1"/>
    <property type="molecule type" value="Genomic_DNA"/>
</dbReference>
<dbReference type="PANTHER" id="PTHR43420">
    <property type="entry name" value="ACETYLTRANSFERASE"/>
    <property type="match status" value="1"/>
</dbReference>
<dbReference type="Proteomes" id="UP000230956">
    <property type="component" value="Unassembled WGS sequence"/>
</dbReference>
<evidence type="ECO:0000313" key="4">
    <source>
        <dbReference type="EMBL" id="PIZ34523.1"/>
    </source>
</evidence>
<evidence type="ECO:0000256" key="2">
    <source>
        <dbReference type="ARBA" id="ARBA00023315"/>
    </source>
</evidence>
<dbReference type="GO" id="GO:0016747">
    <property type="term" value="F:acyltransferase activity, transferring groups other than amino-acyl groups"/>
    <property type="evidence" value="ECO:0007669"/>
    <property type="project" value="InterPro"/>
</dbReference>
<proteinExistence type="predicted"/>
<reference evidence="5" key="1">
    <citation type="submission" date="2017-09" db="EMBL/GenBank/DDBJ databases">
        <title>Depth-based differentiation of microbial function through sediment-hosted aquifers and enrichment of novel symbionts in the deep terrestrial subsurface.</title>
        <authorList>
            <person name="Probst A.J."/>
            <person name="Ladd B."/>
            <person name="Jarett J.K."/>
            <person name="Geller-Mcgrath D.E."/>
            <person name="Sieber C.M.K."/>
            <person name="Emerson J.B."/>
            <person name="Anantharaman K."/>
            <person name="Thomas B.C."/>
            <person name="Malmstrom R."/>
            <person name="Stieglmeier M."/>
            <person name="Klingl A."/>
            <person name="Woyke T."/>
            <person name="Ryan C.M."/>
            <person name="Banfield J.F."/>
        </authorList>
    </citation>
    <scope>NUCLEOTIDE SEQUENCE [LARGE SCALE GENOMIC DNA]</scope>
</reference>
<organism evidence="4 5">
    <name type="scientific">Candidatus Aquicultor secundus</name>
    <dbReference type="NCBI Taxonomy" id="1973895"/>
    <lineage>
        <taxon>Bacteria</taxon>
        <taxon>Bacillati</taxon>
        <taxon>Actinomycetota</taxon>
        <taxon>Candidatus Aquicultoria</taxon>
        <taxon>Candidatus Aquicultorales</taxon>
        <taxon>Candidatus Aquicultoraceae</taxon>
        <taxon>Candidatus Aquicultor</taxon>
    </lineage>
</organism>
<evidence type="ECO:0000256" key="1">
    <source>
        <dbReference type="ARBA" id="ARBA00022679"/>
    </source>
</evidence>
<feature type="domain" description="N-acetyltransferase" evidence="3">
    <location>
        <begin position="1"/>
        <end position="96"/>
    </location>
</feature>
<keyword evidence="2" id="KW-0012">Acyltransferase</keyword>
<dbReference type="Gene3D" id="3.40.630.30">
    <property type="match status" value="1"/>
</dbReference>
<dbReference type="SUPFAM" id="SSF55729">
    <property type="entry name" value="Acyl-CoA N-acyltransferases (Nat)"/>
    <property type="match status" value="1"/>
</dbReference>
<protein>
    <recommendedName>
        <fullName evidence="3">N-acetyltransferase domain-containing protein</fullName>
    </recommendedName>
</protein>
<dbReference type="InterPro" id="IPR000182">
    <property type="entry name" value="GNAT_dom"/>
</dbReference>
<evidence type="ECO:0000259" key="3">
    <source>
        <dbReference type="PROSITE" id="PS51186"/>
    </source>
</evidence>
<dbReference type="CDD" id="cd04301">
    <property type="entry name" value="NAT_SF"/>
    <property type="match status" value="1"/>
</dbReference>
<name>A0A2M7T4U4_9ACTN</name>